<feature type="domain" description="Glucose/Sorbosone dehydrogenase" evidence="2">
    <location>
        <begin position="41"/>
        <end position="346"/>
    </location>
</feature>
<feature type="region of interest" description="Disordered" evidence="1">
    <location>
        <begin position="400"/>
        <end position="431"/>
    </location>
</feature>
<evidence type="ECO:0000313" key="3">
    <source>
        <dbReference type="EMBL" id="MEK7952818.1"/>
    </source>
</evidence>
<keyword evidence="4" id="KW-1185">Reference proteome</keyword>
<protein>
    <submittedName>
        <fullName evidence="3">PQQ-dependent sugar dehydrogenase</fullName>
    </submittedName>
</protein>
<dbReference type="SUPFAM" id="SSF50952">
    <property type="entry name" value="Soluble quinoprotein glucose dehydrogenase"/>
    <property type="match status" value="1"/>
</dbReference>
<dbReference type="Pfam" id="PF07995">
    <property type="entry name" value="GSDH"/>
    <property type="match status" value="1"/>
</dbReference>
<dbReference type="InterPro" id="IPR012938">
    <property type="entry name" value="Glc/Sorbosone_DH"/>
</dbReference>
<gene>
    <name evidence="3" type="ORF">WKV53_20055</name>
</gene>
<reference evidence="3 4" key="1">
    <citation type="submission" date="2024-04" db="EMBL/GenBank/DDBJ databases">
        <title>Luteolibacter sp. isolated from soil.</title>
        <authorList>
            <person name="An J."/>
        </authorList>
    </citation>
    <scope>NUCLEOTIDE SEQUENCE [LARGE SCALE GENOMIC DNA]</scope>
    <source>
        <strain evidence="3 4">Y139</strain>
    </source>
</reference>
<dbReference type="Proteomes" id="UP001371305">
    <property type="component" value="Unassembled WGS sequence"/>
</dbReference>
<name>A0ABU9AZ76_9BACT</name>
<dbReference type="EMBL" id="JBBUKT010000008">
    <property type="protein sequence ID" value="MEK7952818.1"/>
    <property type="molecule type" value="Genomic_DNA"/>
</dbReference>
<evidence type="ECO:0000259" key="2">
    <source>
        <dbReference type="Pfam" id="PF07995"/>
    </source>
</evidence>
<proteinExistence type="predicted"/>
<sequence>MYRPILLFLFSSLLAHGEADSSPRLVPVCPNLVFEDNASAAAVVPDDSGRVIVGLQRGMLKLLPQSEDASQADTFLDLREKMKEETDFEEGIHGIAFHPDFRNNRKVYLSYSQRGPRRTIISEFTVPTGDDFKAEPASERIILEHPHPLGNHWGGGIVFGNDGLLYIAIGDGGLRDDPYRLGQNLWSLHGKILRIDVNRQSRALPYGIPEDNPFVNRQEIRDEIWAYGFRNPWGISIDRPTGNLWCADVGQDKWEEVNLVKPGGNYGWSEREGPERFATRANAPEEGGPFVQPYHAYQHSEGISITGGFVYRGKQLPSLVGHYLFADWGAGKVWAIPAEGKAPDEAPRLLFAKTPDNHPAFVPTVFIADASGEPLLFSHAPSVVYTLKENRALAVTDEIIPEQEESLPSVTPDEPDLPGDVAPDEETEVSI</sequence>
<accession>A0ABU9AZ76</accession>
<evidence type="ECO:0000256" key="1">
    <source>
        <dbReference type="SAM" id="MobiDB-lite"/>
    </source>
</evidence>
<feature type="compositionally biased region" description="Acidic residues" evidence="1">
    <location>
        <begin position="413"/>
        <end position="431"/>
    </location>
</feature>
<dbReference type="RefSeq" id="WP_341406575.1">
    <property type="nucleotide sequence ID" value="NZ_JBBUKT010000008.1"/>
</dbReference>
<dbReference type="Gene3D" id="2.120.10.30">
    <property type="entry name" value="TolB, C-terminal domain"/>
    <property type="match status" value="1"/>
</dbReference>
<dbReference type="InterPro" id="IPR011041">
    <property type="entry name" value="Quinoprot_gluc/sorb_DH_b-prop"/>
</dbReference>
<organism evidence="3 4">
    <name type="scientific">Luteolibacter soli</name>
    <dbReference type="NCBI Taxonomy" id="3135280"/>
    <lineage>
        <taxon>Bacteria</taxon>
        <taxon>Pseudomonadati</taxon>
        <taxon>Verrucomicrobiota</taxon>
        <taxon>Verrucomicrobiia</taxon>
        <taxon>Verrucomicrobiales</taxon>
        <taxon>Verrucomicrobiaceae</taxon>
        <taxon>Luteolibacter</taxon>
    </lineage>
</organism>
<dbReference type="InterPro" id="IPR011042">
    <property type="entry name" value="6-blade_b-propeller_TolB-like"/>
</dbReference>
<dbReference type="PANTHER" id="PTHR19328">
    <property type="entry name" value="HEDGEHOG-INTERACTING PROTEIN"/>
    <property type="match status" value="1"/>
</dbReference>
<evidence type="ECO:0000313" key="4">
    <source>
        <dbReference type="Proteomes" id="UP001371305"/>
    </source>
</evidence>
<comment type="caution">
    <text evidence="3">The sequence shown here is derived from an EMBL/GenBank/DDBJ whole genome shotgun (WGS) entry which is preliminary data.</text>
</comment>
<dbReference type="PANTHER" id="PTHR19328:SF75">
    <property type="entry name" value="ALDOSE SUGAR DEHYDROGENASE YLII"/>
    <property type="match status" value="1"/>
</dbReference>